<proteinExistence type="predicted"/>
<evidence type="ECO:0000313" key="2">
    <source>
        <dbReference type="EMBL" id="PIC20673.1"/>
    </source>
</evidence>
<accession>A0A2G5T0C3</accession>
<comment type="caution">
    <text evidence="2">The sequence shown here is derived from an EMBL/GenBank/DDBJ whole genome shotgun (WGS) entry which is preliminary data.</text>
</comment>
<dbReference type="OrthoDB" id="5820204at2759"/>
<gene>
    <name evidence="2" type="primary">Cni-K09E9.3</name>
    <name evidence="2" type="synonym">Cnig_chr_X.g25789</name>
    <name evidence="2" type="ORF">B9Z55_025789</name>
</gene>
<sequence>MRPKKNKRKSTSTFTAVESPPPVHFFDFSDTEEEVPEPIRIPNATNAEQKLYELCCKARGKGLFIRIPPSHPRARKVAEEIEKYIDNIKRGTRKPLPEGDAAALKAIKDLKMAEYERGDQPGWARIISILREEFRNYSSLAFSRGLQEKGEIFQFIAHYPRCGLILQRGNVDRSYRYDGVIDQLATCTHPVNAVQQKKCDRAHIRTVSLKNPAVKNCSKCEEKAVKEGTERLDRMDIMLVKDNNKMAVDSTLNTYQFEKDFKISSNSLSGTGSLEYSQPYAALQRIWDYDKKSVELRETMFKLRLKQQQLAARVNIYGEKEMAKEWEKINRELDNTAMEIVTKTADTVIEIKNLEGGFEGSWELVRESLGTPSRLCDFDRKLRALEEQVEEKDEIIAQLRQELEEARALIPVQKDDDSDDEEKPFFIQPADNTRRRGKNKKRKRTKKSSNTGSSSSKRTRFSE</sequence>
<evidence type="ECO:0000256" key="1">
    <source>
        <dbReference type="SAM" id="MobiDB-lite"/>
    </source>
</evidence>
<keyword evidence="3" id="KW-1185">Reference proteome</keyword>
<protein>
    <submittedName>
        <fullName evidence="2">Uncharacterized protein</fullName>
    </submittedName>
</protein>
<dbReference type="Proteomes" id="UP000230233">
    <property type="component" value="Chromosome X"/>
</dbReference>
<dbReference type="AlphaFoldDB" id="A0A2G5T0C3"/>
<organism evidence="2 3">
    <name type="scientific">Caenorhabditis nigoni</name>
    <dbReference type="NCBI Taxonomy" id="1611254"/>
    <lineage>
        <taxon>Eukaryota</taxon>
        <taxon>Metazoa</taxon>
        <taxon>Ecdysozoa</taxon>
        <taxon>Nematoda</taxon>
        <taxon>Chromadorea</taxon>
        <taxon>Rhabditida</taxon>
        <taxon>Rhabditina</taxon>
        <taxon>Rhabditomorpha</taxon>
        <taxon>Rhabditoidea</taxon>
        <taxon>Rhabditidae</taxon>
        <taxon>Peloderinae</taxon>
        <taxon>Caenorhabditis</taxon>
    </lineage>
</organism>
<feature type="compositionally biased region" description="Basic residues" evidence="1">
    <location>
        <begin position="435"/>
        <end position="447"/>
    </location>
</feature>
<feature type="region of interest" description="Disordered" evidence="1">
    <location>
        <begin position="412"/>
        <end position="463"/>
    </location>
</feature>
<dbReference type="EMBL" id="PDUG01000006">
    <property type="protein sequence ID" value="PIC20673.1"/>
    <property type="molecule type" value="Genomic_DNA"/>
</dbReference>
<name>A0A2G5T0C3_9PELO</name>
<reference evidence="3" key="1">
    <citation type="submission" date="2017-10" db="EMBL/GenBank/DDBJ databases">
        <title>Rapid genome shrinkage in a self-fertile nematode reveals novel sperm competition proteins.</title>
        <authorList>
            <person name="Yin D."/>
            <person name="Schwarz E.M."/>
            <person name="Thomas C.G."/>
            <person name="Felde R.L."/>
            <person name="Korf I.F."/>
            <person name="Cutter A.D."/>
            <person name="Schartner C.M."/>
            <person name="Ralston E.J."/>
            <person name="Meyer B.J."/>
            <person name="Haag E.S."/>
        </authorList>
    </citation>
    <scope>NUCLEOTIDE SEQUENCE [LARGE SCALE GENOMIC DNA]</scope>
    <source>
        <strain evidence="3">JU1422</strain>
    </source>
</reference>
<evidence type="ECO:0000313" key="3">
    <source>
        <dbReference type="Proteomes" id="UP000230233"/>
    </source>
</evidence>